<dbReference type="AlphaFoldDB" id="A0A8H5D471"/>
<gene>
    <name evidence="2" type="ORF">D9756_007874</name>
</gene>
<evidence type="ECO:0000313" key="3">
    <source>
        <dbReference type="Proteomes" id="UP000559027"/>
    </source>
</evidence>
<protein>
    <submittedName>
        <fullName evidence="2">Uncharacterized protein</fullName>
    </submittedName>
</protein>
<reference evidence="2 3" key="1">
    <citation type="journal article" date="2020" name="ISME J.">
        <title>Uncovering the hidden diversity of litter-decomposition mechanisms in mushroom-forming fungi.</title>
        <authorList>
            <person name="Floudas D."/>
            <person name="Bentzer J."/>
            <person name="Ahren D."/>
            <person name="Johansson T."/>
            <person name="Persson P."/>
            <person name="Tunlid A."/>
        </authorList>
    </citation>
    <scope>NUCLEOTIDE SEQUENCE [LARGE SCALE GENOMIC DNA]</scope>
    <source>
        <strain evidence="2 3">CBS 146.42</strain>
    </source>
</reference>
<name>A0A8H5D471_9AGAR</name>
<keyword evidence="3" id="KW-1185">Reference proteome</keyword>
<keyword evidence="1" id="KW-0812">Transmembrane</keyword>
<keyword evidence="1" id="KW-1133">Transmembrane helix</keyword>
<keyword evidence="1" id="KW-0472">Membrane</keyword>
<feature type="transmembrane region" description="Helical" evidence="1">
    <location>
        <begin position="54"/>
        <end position="72"/>
    </location>
</feature>
<evidence type="ECO:0000256" key="1">
    <source>
        <dbReference type="SAM" id="Phobius"/>
    </source>
</evidence>
<proteinExistence type="predicted"/>
<accession>A0A8H5D471</accession>
<dbReference type="Proteomes" id="UP000559027">
    <property type="component" value="Unassembled WGS sequence"/>
</dbReference>
<comment type="caution">
    <text evidence="2">The sequence shown here is derived from an EMBL/GenBank/DDBJ whole genome shotgun (WGS) entry which is preliminary data.</text>
</comment>
<dbReference type="EMBL" id="JAACJO010000010">
    <property type="protein sequence ID" value="KAF5353190.1"/>
    <property type="molecule type" value="Genomic_DNA"/>
</dbReference>
<evidence type="ECO:0000313" key="2">
    <source>
        <dbReference type="EMBL" id="KAF5353190.1"/>
    </source>
</evidence>
<sequence>MSSGSSIPTVVGDGTVLETNHRRSFATELFINFGLHIQAILQSTTYVVHDCLVFFSHFAIIIGTFGAPYWQYRSNRSPTHNMNTGEDELYTLSLYHSAYVSDAFSIRTSIMLDCCLCRNHRHVQWGSLHVHFNVL</sequence>
<organism evidence="2 3">
    <name type="scientific">Leucocoprinus leucothites</name>
    <dbReference type="NCBI Taxonomy" id="201217"/>
    <lineage>
        <taxon>Eukaryota</taxon>
        <taxon>Fungi</taxon>
        <taxon>Dikarya</taxon>
        <taxon>Basidiomycota</taxon>
        <taxon>Agaricomycotina</taxon>
        <taxon>Agaricomycetes</taxon>
        <taxon>Agaricomycetidae</taxon>
        <taxon>Agaricales</taxon>
        <taxon>Agaricineae</taxon>
        <taxon>Agaricaceae</taxon>
        <taxon>Leucocoprinus</taxon>
    </lineage>
</organism>